<gene>
    <name evidence="3" type="ORF">BDY17DRAFT_312998</name>
</gene>
<feature type="compositionally biased region" description="Basic and acidic residues" evidence="1">
    <location>
        <begin position="296"/>
        <end position="305"/>
    </location>
</feature>
<protein>
    <recommendedName>
        <fullName evidence="2">DUF7918 domain-containing protein</fullName>
    </recommendedName>
</protein>
<feature type="compositionally biased region" description="Basic residues" evidence="1">
    <location>
        <begin position="166"/>
        <end position="176"/>
    </location>
</feature>
<sequence>MAILDTVPGLVVTIDVAGLDLPEYADTDQEDPHPNANSAYVVAESGAQFGIATRFDAAQFPYQGGDVEMQLSLDGKPIGLWTQRWSRDIQTGTRRVVSTLTSKRQGYDVVESFSFAELHISEGEADMKLWGKLGELGTVCVDFWRIREEVSNIPTPAQPLPTPRSTGRKHRGRGNKQQKSSGNQNANMNPPDVSTPLLAEDEVPEKNFKGRAISHQAKLSITKATLRQSRSSNSAPKVQRYWVRLDTNPFASFVFKYRSRQALQQLHIVPRTPTPVPLEERPIEELTSDEMRELLKRQRETDARKASMARIKKEKRERQSDGEEEDDEGEIEISEVRASKAAKREGPGPNIEIVDLSDRRLAGSSPATTILIISNVALTSHLTKRLFCRRQGCEFRKTSFPNLSMQPRRATLPLGVNFGAALQHNQLEHKHDLEMLTAMANPPTLDAIDPEAFNSLLEQYPNIVPDKLHALDEQRYDTIPQAIRDRDGPSCLTKEELVTLVEWKLSHGKFRPALKGLAQQNTEESVANTTKEGYEAFTGSTDSVKPSLNALTKLRGIGPATASLLLSVFDPSVAPFFSDELFRWSFFESGKGKGWDREIKYNMKEYLQLFDRVQDLQGRLQKHGRHETSAVEIEKVAYVLGKQALHGVGDKTPQETTQGT</sequence>
<evidence type="ECO:0000313" key="4">
    <source>
        <dbReference type="Proteomes" id="UP000799767"/>
    </source>
</evidence>
<accession>A0A6A6PKU4</accession>
<feature type="domain" description="DUF7918" evidence="2">
    <location>
        <begin position="192"/>
        <end position="272"/>
    </location>
</feature>
<feature type="compositionally biased region" description="Acidic residues" evidence="1">
    <location>
        <begin position="322"/>
        <end position="333"/>
    </location>
</feature>
<organism evidence="3 4">
    <name type="scientific">Neohortaea acidophila</name>
    <dbReference type="NCBI Taxonomy" id="245834"/>
    <lineage>
        <taxon>Eukaryota</taxon>
        <taxon>Fungi</taxon>
        <taxon>Dikarya</taxon>
        <taxon>Ascomycota</taxon>
        <taxon>Pezizomycotina</taxon>
        <taxon>Dothideomycetes</taxon>
        <taxon>Dothideomycetidae</taxon>
        <taxon>Mycosphaerellales</taxon>
        <taxon>Teratosphaeriaceae</taxon>
        <taxon>Neohortaea</taxon>
    </lineage>
</organism>
<dbReference type="PANTHER" id="PTHR21521:SF0">
    <property type="entry name" value="AMUN, ISOFORM A"/>
    <property type="match status" value="1"/>
</dbReference>
<proteinExistence type="predicted"/>
<name>A0A6A6PKU4_9PEZI</name>
<dbReference type="InterPro" id="IPR057678">
    <property type="entry name" value="DUF7918"/>
</dbReference>
<feature type="compositionally biased region" description="Polar residues" evidence="1">
    <location>
        <begin position="177"/>
        <end position="188"/>
    </location>
</feature>
<feature type="region of interest" description="Disordered" evidence="1">
    <location>
        <begin position="153"/>
        <end position="197"/>
    </location>
</feature>
<keyword evidence="4" id="KW-1185">Reference proteome</keyword>
<feature type="compositionally biased region" description="Basic and acidic residues" evidence="1">
    <location>
        <begin position="334"/>
        <end position="346"/>
    </location>
</feature>
<evidence type="ECO:0000313" key="3">
    <source>
        <dbReference type="EMBL" id="KAF2480113.1"/>
    </source>
</evidence>
<dbReference type="PANTHER" id="PTHR21521">
    <property type="entry name" value="AMUN, ISOFORM A"/>
    <property type="match status" value="1"/>
</dbReference>
<dbReference type="Proteomes" id="UP000799767">
    <property type="component" value="Unassembled WGS sequence"/>
</dbReference>
<feature type="domain" description="DUF7918" evidence="2">
    <location>
        <begin position="9"/>
        <end position="155"/>
    </location>
</feature>
<evidence type="ECO:0000259" key="2">
    <source>
        <dbReference type="Pfam" id="PF25534"/>
    </source>
</evidence>
<dbReference type="GeneID" id="54476682"/>
<dbReference type="AlphaFoldDB" id="A0A6A6PKU4"/>
<reference evidence="3" key="1">
    <citation type="journal article" date="2020" name="Stud. Mycol.">
        <title>101 Dothideomycetes genomes: a test case for predicting lifestyles and emergence of pathogens.</title>
        <authorList>
            <person name="Haridas S."/>
            <person name="Albert R."/>
            <person name="Binder M."/>
            <person name="Bloem J."/>
            <person name="Labutti K."/>
            <person name="Salamov A."/>
            <person name="Andreopoulos B."/>
            <person name="Baker S."/>
            <person name="Barry K."/>
            <person name="Bills G."/>
            <person name="Bluhm B."/>
            <person name="Cannon C."/>
            <person name="Castanera R."/>
            <person name="Culley D."/>
            <person name="Daum C."/>
            <person name="Ezra D."/>
            <person name="Gonzalez J."/>
            <person name="Henrissat B."/>
            <person name="Kuo A."/>
            <person name="Liang C."/>
            <person name="Lipzen A."/>
            <person name="Lutzoni F."/>
            <person name="Magnuson J."/>
            <person name="Mondo S."/>
            <person name="Nolan M."/>
            <person name="Ohm R."/>
            <person name="Pangilinan J."/>
            <person name="Park H.-J."/>
            <person name="Ramirez L."/>
            <person name="Alfaro M."/>
            <person name="Sun H."/>
            <person name="Tritt A."/>
            <person name="Yoshinaga Y."/>
            <person name="Zwiers L.-H."/>
            <person name="Turgeon B."/>
            <person name="Goodwin S."/>
            <person name="Spatafora J."/>
            <person name="Crous P."/>
            <person name="Grigoriev I."/>
        </authorList>
    </citation>
    <scope>NUCLEOTIDE SEQUENCE</scope>
    <source>
        <strain evidence="3">CBS 113389</strain>
    </source>
</reference>
<feature type="region of interest" description="Disordered" evidence="1">
    <location>
        <begin position="296"/>
        <end position="351"/>
    </location>
</feature>
<dbReference type="EMBL" id="MU001640">
    <property type="protein sequence ID" value="KAF2480113.1"/>
    <property type="molecule type" value="Genomic_DNA"/>
</dbReference>
<dbReference type="OrthoDB" id="8249012at2759"/>
<dbReference type="RefSeq" id="XP_033586683.1">
    <property type="nucleotide sequence ID" value="XM_033735680.1"/>
</dbReference>
<evidence type="ECO:0000256" key="1">
    <source>
        <dbReference type="SAM" id="MobiDB-lite"/>
    </source>
</evidence>
<dbReference type="Pfam" id="PF25534">
    <property type="entry name" value="DUF7918"/>
    <property type="match status" value="2"/>
</dbReference>